<feature type="domain" description="PI-PLC Y-box" evidence="2">
    <location>
        <begin position="122"/>
        <end position="150"/>
    </location>
</feature>
<dbReference type="Gene3D" id="1.10.40.110">
    <property type="match status" value="1"/>
</dbReference>
<dbReference type="SUPFAM" id="SSF52833">
    <property type="entry name" value="Thioredoxin-like"/>
    <property type="match status" value="1"/>
</dbReference>
<feature type="signal peptide" evidence="1">
    <location>
        <begin position="1"/>
        <end position="17"/>
    </location>
</feature>
<comment type="caution">
    <text evidence="3">The sequence shown here is derived from an EMBL/GenBank/DDBJ whole genome shotgun (WGS) entry which is preliminary data.</text>
</comment>
<evidence type="ECO:0000259" key="2">
    <source>
        <dbReference type="PROSITE" id="PS50008"/>
    </source>
</evidence>
<dbReference type="EMBL" id="JBHRXP010000002">
    <property type="protein sequence ID" value="MFC3579772.1"/>
    <property type="molecule type" value="Genomic_DNA"/>
</dbReference>
<protein>
    <submittedName>
        <fullName evidence="3">DsbA family protein</fullName>
    </submittedName>
</protein>
<dbReference type="Pfam" id="PF13462">
    <property type="entry name" value="Thioredoxin_4"/>
    <property type="match status" value="1"/>
</dbReference>
<organism evidence="3 4">
    <name type="scientific">Sphingomonas hylomeconis</name>
    <dbReference type="NCBI Taxonomy" id="1395958"/>
    <lineage>
        <taxon>Bacteria</taxon>
        <taxon>Pseudomonadati</taxon>
        <taxon>Pseudomonadota</taxon>
        <taxon>Alphaproteobacteria</taxon>
        <taxon>Sphingomonadales</taxon>
        <taxon>Sphingomonadaceae</taxon>
        <taxon>Sphingomonas</taxon>
    </lineage>
</organism>
<gene>
    <name evidence="3" type="ORF">ACFONA_06290</name>
</gene>
<name>A0ABV7SU39_9SPHN</name>
<proteinExistence type="predicted"/>
<dbReference type="Proteomes" id="UP001595713">
    <property type="component" value="Unassembled WGS sequence"/>
</dbReference>
<evidence type="ECO:0000256" key="1">
    <source>
        <dbReference type="SAM" id="SignalP"/>
    </source>
</evidence>
<evidence type="ECO:0000313" key="3">
    <source>
        <dbReference type="EMBL" id="MFC3579772.1"/>
    </source>
</evidence>
<dbReference type="InterPro" id="IPR012336">
    <property type="entry name" value="Thioredoxin-like_fold"/>
</dbReference>
<keyword evidence="1" id="KW-0732">Signal</keyword>
<dbReference type="InterPro" id="IPR036249">
    <property type="entry name" value="Thioredoxin-like_sf"/>
</dbReference>
<dbReference type="InterPro" id="IPR001711">
    <property type="entry name" value="PLipase_C_Pinositol-sp_Y"/>
</dbReference>
<dbReference type="RefSeq" id="WP_261293337.1">
    <property type="nucleotide sequence ID" value="NZ_JANQBK010000003.1"/>
</dbReference>
<keyword evidence="4" id="KW-1185">Reference proteome</keyword>
<reference evidence="4" key="1">
    <citation type="journal article" date="2019" name="Int. J. Syst. Evol. Microbiol.">
        <title>The Global Catalogue of Microorganisms (GCM) 10K type strain sequencing project: providing services to taxonomists for standard genome sequencing and annotation.</title>
        <authorList>
            <consortium name="The Broad Institute Genomics Platform"/>
            <consortium name="The Broad Institute Genome Sequencing Center for Infectious Disease"/>
            <person name="Wu L."/>
            <person name="Ma J."/>
        </authorList>
    </citation>
    <scope>NUCLEOTIDE SEQUENCE [LARGE SCALE GENOMIC DNA]</scope>
    <source>
        <strain evidence="4">KCTC 42739</strain>
    </source>
</reference>
<dbReference type="Gene3D" id="3.40.30.10">
    <property type="entry name" value="Glutaredoxin"/>
    <property type="match status" value="1"/>
</dbReference>
<sequence>MIRLLLAFLMLPLLAGAAPAPRDWTKTVTRTADGAYRIGNPAAKVKLVEYLSYTCPHCAHYAGQSGPTLREKFIRSGSTSVELRHATRDRLDLAATVIARCAGPAGFLGTSEQLFAKQDDWYPQGMRFEQSNAQRMALYPQGAQVRALAYGAGLADIGKARGLSDAALTACFDDDAAILQIAAMSDKSWKAIAAAAAPQPGGTPTFVVNGKAYASLDWAKLEKILRAAGAK</sequence>
<accession>A0ABV7SU39</accession>
<feature type="chain" id="PRO_5045180225" evidence="1">
    <location>
        <begin position="18"/>
        <end position="231"/>
    </location>
</feature>
<evidence type="ECO:0000313" key="4">
    <source>
        <dbReference type="Proteomes" id="UP001595713"/>
    </source>
</evidence>
<dbReference type="PROSITE" id="PS50008">
    <property type="entry name" value="PIPLC_Y_DOMAIN"/>
    <property type="match status" value="1"/>
</dbReference>